<evidence type="ECO:0000313" key="5">
    <source>
        <dbReference type="Proteomes" id="UP001596292"/>
    </source>
</evidence>
<accession>A0ABW2BQ78</accession>
<dbReference type="Proteomes" id="UP001596292">
    <property type="component" value="Unassembled WGS sequence"/>
</dbReference>
<keyword evidence="2 4" id="KW-0808">Transferase</keyword>
<reference evidence="5" key="1">
    <citation type="journal article" date="2019" name="Int. J. Syst. Evol. Microbiol.">
        <title>The Global Catalogue of Microorganisms (GCM) 10K type strain sequencing project: providing services to taxonomists for standard genome sequencing and annotation.</title>
        <authorList>
            <consortium name="The Broad Institute Genomics Platform"/>
            <consortium name="The Broad Institute Genome Sequencing Center for Infectious Disease"/>
            <person name="Wu L."/>
            <person name="Ma J."/>
        </authorList>
    </citation>
    <scope>NUCLEOTIDE SEQUENCE [LARGE SCALE GENOMIC DNA]</scope>
    <source>
        <strain evidence="5">CCUG 48316</strain>
    </source>
</reference>
<dbReference type="GO" id="GO:0052706">
    <property type="term" value="F:L-histidine N(alpha)-methyltransferase activity"/>
    <property type="evidence" value="ECO:0007669"/>
    <property type="project" value="UniProtKB-EC"/>
</dbReference>
<proteinExistence type="predicted"/>
<evidence type="ECO:0000259" key="3">
    <source>
        <dbReference type="Pfam" id="PF10017"/>
    </source>
</evidence>
<sequence length="319" mass="34976">MTVNPTFPEAIVADPVFLADVRAGLSKPNKTLSPKYFYDAAGSELFEQITALPEYYPTRTEIGILDERGPEIANVLPKQAALVEFGSGSTAKLRRLLRHLPDLAAYVPVDVSGEFLADQAKTLRQDFPDLAVEAVIADFTKPFSLPETTGMAPRAGFFPGSTVGNFEPAEAEALLDSFGEILGPDALLILGVDLVKDKDRLEAAYDDAAGVTAAFNMNLLKRINHELGGDFDLDAFEHRAVFNTQASRIEMHLVSRKDQTVRIGGDSFAFRQGETIHTENSYKYTLETFCALAARAGWQTVTVWTDADALFSVHVLRRD</sequence>
<dbReference type="SUPFAM" id="SSF53335">
    <property type="entry name" value="S-adenosyl-L-methionine-dependent methyltransferases"/>
    <property type="match status" value="1"/>
</dbReference>
<organism evidence="4 5">
    <name type="scientific">Methylobacterium komagatae</name>
    <dbReference type="NCBI Taxonomy" id="374425"/>
    <lineage>
        <taxon>Bacteria</taxon>
        <taxon>Pseudomonadati</taxon>
        <taxon>Pseudomonadota</taxon>
        <taxon>Alphaproteobacteria</taxon>
        <taxon>Hyphomicrobiales</taxon>
        <taxon>Methylobacteriaceae</taxon>
        <taxon>Methylobacterium</taxon>
    </lineage>
</organism>
<keyword evidence="5" id="KW-1185">Reference proteome</keyword>
<dbReference type="InterPro" id="IPR019257">
    <property type="entry name" value="MeTrfase_dom"/>
</dbReference>
<dbReference type="InterPro" id="IPR035094">
    <property type="entry name" value="EgtD"/>
</dbReference>
<evidence type="ECO:0000256" key="1">
    <source>
        <dbReference type="ARBA" id="ARBA00022603"/>
    </source>
</evidence>
<protein>
    <submittedName>
        <fullName evidence="4">L-histidine N(Alpha)-methyltransferase</fullName>
        <ecNumber evidence="4">2.1.1.44</ecNumber>
    </submittedName>
</protein>
<evidence type="ECO:0000313" key="4">
    <source>
        <dbReference type="EMBL" id="MFC6792639.1"/>
    </source>
</evidence>
<dbReference type="Gene3D" id="3.40.50.150">
    <property type="entry name" value="Vaccinia Virus protein VP39"/>
    <property type="match status" value="1"/>
</dbReference>
<keyword evidence="1 4" id="KW-0489">Methyltransferase</keyword>
<evidence type="ECO:0000256" key="2">
    <source>
        <dbReference type="ARBA" id="ARBA00022679"/>
    </source>
</evidence>
<dbReference type="InterPro" id="IPR017804">
    <property type="entry name" value="MeTrfase_EgtD-like"/>
</dbReference>
<dbReference type="PIRSF" id="PIRSF018005">
    <property type="entry name" value="UCP018005"/>
    <property type="match status" value="1"/>
</dbReference>
<dbReference type="NCBIfam" id="TIGR03438">
    <property type="entry name" value="egtD_ergothio"/>
    <property type="match status" value="1"/>
</dbReference>
<name>A0ABW2BQ78_9HYPH</name>
<dbReference type="InterPro" id="IPR029063">
    <property type="entry name" value="SAM-dependent_MTases_sf"/>
</dbReference>
<feature type="domain" description="Histidine-specific methyltransferase SAM-dependent" evidence="3">
    <location>
        <begin position="19"/>
        <end position="317"/>
    </location>
</feature>
<gene>
    <name evidence="4" type="primary">egtD</name>
    <name evidence="4" type="ORF">ACFQE0_25645</name>
</gene>
<dbReference type="PANTHER" id="PTHR43397:SF1">
    <property type="entry name" value="ERGOTHIONEINE BIOSYNTHESIS PROTEIN 1"/>
    <property type="match status" value="1"/>
</dbReference>
<dbReference type="GO" id="GO:0032259">
    <property type="term" value="P:methylation"/>
    <property type="evidence" value="ECO:0007669"/>
    <property type="project" value="UniProtKB-KW"/>
</dbReference>
<dbReference type="PANTHER" id="PTHR43397">
    <property type="entry name" value="ERGOTHIONEINE BIOSYNTHESIS PROTEIN 1"/>
    <property type="match status" value="1"/>
</dbReference>
<dbReference type="EC" id="2.1.1.44" evidence="4"/>
<dbReference type="RefSeq" id="WP_378974758.1">
    <property type="nucleotide sequence ID" value="NZ_JBHSWN010000001.1"/>
</dbReference>
<dbReference type="Pfam" id="PF10017">
    <property type="entry name" value="Methyltransf_33"/>
    <property type="match status" value="1"/>
</dbReference>
<comment type="caution">
    <text evidence="4">The sequence shown here is derived from an EMBL/GenBank/DDBJ whole genome shotgun (WGS) entry which is preliminary data.</text>
</comment>
<dbReference type="InterPro" id="IPR051128">
    <property type="entry name" value="EgtD_Methyltrsf_superfamily"/>
</dbReference>
<dbReference type="EMBL" id="JBHSWN010000001">
    <property type="protein sequence ID" value="MFC6792639.1"/>
    <property type="molecule type" value="Genomic_DNA"/>
</dbReference>